<dbReference type="EMBL" id="MSCM01000001">
    <property type="protein sequence ID" value="PQJ82080.1"/>
    <property type="molecule type" value="Genomic_DNA"/>
</dbReference>
<evidence type="ECO:0000313" key="4">
    <source>
        <dbReference type="EMBL" id="PQJ82080.1"/>
    </source>
</evidence>
<dbReference type="PANTHER" id="PTHR43656">
    <property type="entry name" value="BINDING OXIDOREDUCTASE, PUTATIVE (AFU_ORTHOLOGUE AFUA_2G08260)-RELATED"/>
    <property type="match status" value="1"/>
</dbReference>
<organism evidence="4 5">
    <name type="scientific">Polaribacter glomeratus</name>
    <dbReference type="NCBI Taxonomy" id="102"/>
    <lineage>
        <taxon>Bacteria</taxon>
        <taxon>Pseudomonadati</taxon>
        <taxon>Bacteroidota</taxon>
        <taxon>Flavobacteriia</taxon>
        <taxon>Flavobacteriales</taxon>
        <taxon>Flavobacteriaceae</taxon>
    </lineage>
</organism>
<accession>A0A2S7WWV1</accession>
<evidence type="ECO:0000256" key="1">
    <source>
        <dbReference type="ARBA" id="ARBA00022630"/>
    </source>
</evidence>
<dbReference type="Gene3D" id="3.20.20.70">
    <property type="entry name" value="Aldolase class I"/>
    <property type="match status" value="1"/>
</dbReference>
<comment type="caution">
    <text evidence="4">The sequence shown here is derived from an EMBL/GenBank/DDBJ whole genome shotgun (WGS) entry which is preliminary data.</text>
</comment>
<dbReference type="CDD" id="cd04733">
    <property type="entry name" value="OYE_like_2_FMN"/>
    <property type="match status" value="1"/>
</dbReference>
<dbReference type="RefSeq" id="WP_105020651.1">
    <property type="nucleotide sequence ID" value="NZ_MSCM01000001.1"/>
</dbReference>
<keyword evidence="1" id="KW-0285">Flavoprotein</keyword>
<gene>
    <name evidence="4" type="ORF">BTO16_05615</name>
</gene>
<protein>
    <recommendedName>
        <fullName evidence="3">NADH:flavin oxidoreductase/NADH oxidase N-terminal domain-containing protein</fullName>
    </recommendedName>
</protein>
<dbReference type="PANTHER" id="PTHR43656:SF2">
    <property type="entry name" value="BINDING OXIDOREDUCTASE, PUTATIVE (AFU_ORTHOLOGUE AFUA_2G08260)-RELATED"/>
    <property type="match status" value="1"/>
</dbReference>
<evidence type="ECO:0000256" key="2">
    <source>
        <dbReference type="ARBA" id="ARBA00023002"/>
    </source>
</evidence>
<dbReference type="GO" id="GO:0010181">
    <property type="term" value="F:FMN binding"/>
    <property type="evidence" value="ECO:0007669"/>
    <property type="project" value="InterPro"/>
</dbReference>
<sequence>MKSAEILQQPFTLPCGVTIPNRIVKSAMSENNADKGGKPSERIIKLYKTWGEGGTGILISGNVMMDSKALNEPRNVIVEDEKHLAELKEWAEVAQKHGSHLWMQINHPGRQSPKFNKDVVSASDVQLPMKSLFPKPRPMTEDEIWKAIDGFGDCALIAKKAGWKGVQIHGAHGYLVSQFLSTLTNLRTDKWGGSLENRARFALEIYRNIRKKVGPEYPIGIKINSADFQRGAFTEEESLEVIDMLSAEGMDMIEVSGGTYEKAAMMGAGKKVKESTQKREAYFADFIVKARAKTEAPLLLTGGFRTVNVMAKAIENNELDFVGLARPFAVFPYLSKEFFEGTKTEVNIPPVKTGLNFIDKMGFLDISYFSQQMKLMGKGELPNPKLSVWSVLFHFMKETAFK</sequence>
<keyword evidence="2" id="KW-0560">Oxidoreductase</keyword>
<dbReference type="SUPFAM" id="SSF51395">
    <property type="entry name" value="FMN-linked oxidoreductases"/>
    <property type="match status" value="1"/>
</dbReference>
<evidence type="ECO:0000259" key="3">
    <source>
        <dbReference type="Pfam" id="PF00724"/>
    </source>
</evidence>
<feature type="domain" description="NADH:flavin oxidoreductase/NADH oxidase N-terminal" evidence="3">
    <location>
        <begin position="9"/>
        <end position="337"/>
    </location>
</feature>
<name>A0A2S7WWV1_9FLAO</name>
<keyword evidence="5" id="KW-1185">Reference proteome</keyword>
<dbReference type="AlphaFoldDB" id="A0A2S7WWV1"/>
<reference evidence="4 5" key="1">
    <citation type="submission" date="2016-12" db="EMBL/GenBank/DDBJ databases">
        <title>Trade-off between light-utilization and light-protection in marine flavobacteria.</title>
        <authorList>
            <person name="Kumagai Y."/>
            <person name="Yoshizawa S."/>
            <person name="Kogure K."/>
            <person name="Iwasaki W."/>
        </authorList>
    </citation>
    <scope>NUCLEOTIDE SEQUENCE [LARGE SCALE GENOMIC DNA]</scope>
    <source>
        <strain evidence="4 5">ATCC 43844</strain>
    </source>
</reference>
<dbReference type="OrthoDB" id="9772736at2"/>
<dbReference type="Pfam" id="PF00724">
    <property type="entry name" value="Oxidored_FMN"/>
    <property type="match status" value="1"/>
</dbReference>
<proteinExistence type="predicted"/>
<evidence type="ECO:0000313" key="5">
    <source>
        <dbReference type="Proteomes" id="UP000239068"/>
    </source>
</evidence>
<dbReference type="GO" id="GO:0016491">
    <property type="term" value="F:oxidoreductase activity"/>
    <property type="evidence" value="ECO:0007669"/>
    <property type="project" value="UniProtKB-KW"/>
</dbReference>
<dbReference type="InterPro" id="IPR013785">
    <property type="entry name" value="Aldolase_TIM"/>
</dbReference>
<dbReference type="InterPro" id="IPR051799">
    <property type="entry name" value="NADH_flavin_oxidoreductase"/>
</dbReference>
<dbReference type="Proteomes" id="UP000239068">
    <property type="component" value="Unassembled WGS sequence"/>
</dbReference>
<dbReference type="InterPro" id="IPR001155">
    <property type="entry name" value="OxRdtase_FMN_N"/>
</dbReference>